<evidence type="ECO:0000313" key="5">
    <source>
        <dbReference type="Proteomes" id="UP001595692"/>
    </source>
</evidence>
<dbReference type="PANTHER" id="PTHR44196">
    <property type="entry name" value="DEHYDROGENASE/REDUCTASE SDR FAMILY MEMBER 7B"/>
    <property type="match status" value="1"/>
</dbReference>
<dbReference type="SUPFAM" id="SSF51735">
    <property type="entry name" value="NAD(P)-binding Rossmann-fold domains"/>
    <property type="match status" value="1"/>
</dbReference>
<evidence type="ECO:0000256" key="3">
    <source>
        <dbReference type="RuleBase" id="RU000363"/>
    </source>
</evidence>
<sequence>MGYAVITGATGGIGRAITVRLLREGWSVLLVARNSQRLTQWRQQWMTELQIRDDNRIGWLALDLQQPSSMAELQTFLCARQSSLDLVVQAAGCQHFSWLNQQTDAQLEQQLQLNLLAPLRLARMVLPLLGQNGTLVNIGSSFGEIGFPGFVPYCASKAGLAMATEALAREVGPQGPRICLLAPRATDTELNSNAVCQMNRALGNRTDTPQQVAEELMLLLTGRQTRRFIGWPEKLFVRLNRLLPSLVSRALARQWPVIYRYAHPVQSDVADVTPCLPQEETSR</sequence>
<dbReference type="Proteomes" id="UP001595692">
    <property type="component" value="Unassembled WGS sequence"/>
</dbReference>
<gene>
    <name evidence="4" type="ORF">ACFOSS_13160</name>
</gene>
<name>A0ABV8CQL2_9GAMM</name>
<dbReference type="EMBL" id="JBHSAF010000014">
    <property type="protein sequence ID" value="MFC3914408.1"/>
    <property type="molecule type" value="Genomic_DNA"/>
</dbReference>
<dbReference type="Gene3D" id="3.40.50.720">
    <property type="entry name" value="NAD(P)-binding Rossmann-like Domain"/>
    <property type="match status" value="1"/>
</dbReference>
<dbReference type="PRINTS" id="PR00080">
    <property type="entry name" value="SDRFAMILY"/>
</dbReference>
<dbReference type="InterPro" id="IPR036291">
    <property type="entry name" value="NAD(P)-bd_dom_sf"/>
</dbReference>
<keyword evidence="2" id="KW-0560">Oxidoreductase</keyword>
<reference evidence="5" key="1">
    <citation type="journal article" date="2019" name="Int. J. Syst. Evol. Microbiol.">
        <title>The Global Catalogue of Microorganisms (GCM) 10K type strain sequencing project: providing services to taxonomists for standard genome sequencing and annotation.</title>
        <authorList>
            <consortium name="The Broad Institute Genomics Platform"/>
            <consortium name="The Broad Institute Genome Sequencing Center for Infectious Disease"/>
            <person name="Wu L."/>
            <person name="Ma J."/>
        </authorList>
    </citation>
    <scope>NUCLEOTIDE SEQUENCE [LARGE SCALE GENOMIC DNA]</scope>
    <source>
        <strain evidence="5">CCUG 54939</strain>
    </source>
</reference>
<organism evidence="4 5">
    <name type="scientific">Pseudaeromonas sharmana</name>
    <dbReference type="NCBI Taxonomy" id="328412"/>
    <lineage>
        <taxon>Bacteria</taxon>
        <taxon>Pseudomonadati</taxon>
        <taxon>Pseudomonadota</taxon>
        <taxon>Gammaproteobacteria</taxon>
        <taxon>Aeromonadales</taxon>
        <taxon>Aeromonadaceae</taxon>
        <taxon>Pseudaeromonas</taxon>
    </lineage>
</organism>
<comment type="similarity">
    <text evidence="1 3">Belongs to the short-chain dehydrogenases/reductases (SDR) family.</text>
</comment>
<dbReference type="PANTHER" id="PTHR44196:SF1">
    <property type="entry name" value="DEHYDROGENASE_REDUCTASE SDR FAMILY MEMBER 7B"/>
    <property type="match status" value="1"/>
</dbReference>
<evidence type="ECO:0000256" key="2">
    <source>
        <dbReference type="ARBA" id="ARBA00023002"/>
    </source>
</evidence>
<dbReference type="RefSeq" id="WP_377153248.1">
    <property type="nucleotide sequence ID" value="NZ_JBHSAF010000014.1"/>
</dbReference>
<keyword evidence="5" id="KW-1185">Reference proteome</keyword>
<protein>
    <submittedName>
        <fullName evidence="4">SDR family oxidoreductase</fullName>
    </submittedName>
</protein>
<dbReference type="NCBIfam" id="NF006565">
    <property type="entry name" value="PRK09072.1"/>
    <property type="match status" value="1"/>
</dbReference>
<proteinExistence type="inferred from homology"/>
<evidence type="ECO:0000256" key="1">
    <source>
        <dbReference type="ARBA" id="ARBA00006484"/>
    </source>
</evidence>
<comment type="caution">
    <text evidence="4">The sequence shown here is derived from an EMBL/GenBank/DDBJ whole genome shotgun (WGS) entry which is preliminary data.</text>
</comment>
<evidence type="ECO:0000313" key="4">
    <source>
        <dbReference type="EMBL" id="MFC3914408.1"/>
    </source>
</evidence>
<dbReference type="CDD" id="cd05233">
    <property type="entry name" value="SDR_c"/>
    <property type="match status" value="1"/>
</dbReference>
<dbReference type="PRINTS" id="PR00081">
    <property type="entry name" value="GDHRDH"/>
</dbReference>
<dbReference type="Pfam" id="PF00106">
    <property type="entry name" value="adh_short"/>
    <property type="match status" value="1"/>
</dbReference>
<dbReference type="InterPro" id="IPR002347">
    <property type="entry name" value="SDR_fam"/>
</dbReference>
<accession>A0ABV8CQL2</accession>